<dbReference type="Pfam" id="PF00353">
    <property type="entry name" value="HemolysinCabind"/>
    <property type="match status" value="3"/>
</dbReference>
<evidence type="ECO:0000313" key="9">
    <source>
        <dbReference type="Proteomes" id="UP000253345"/>
    </source>
</evidence>
<dbReference type="GO" id="GO:0008237">
    <property type="term" value="F:metallopeptidase activity"/>
    <property type="evidence" value="ECO:0007669"/>
    <property type="project" value="InterPro"/>
</dbReference>
<accession>A0A368YY07</accession>
<dbReference type="InterPro" id="IPR034033">
    <property type="entry name" value="Serralysin-like"/>
</dbReference>
<dbReference type="SUPFAM" id="SSF89260">
    <property type="entry name" value="Collagen-binding domain"/>
    <property type="match status" value="1"/>
</dbReference>
<keyword evidence="9" id="KW-1185">Reference proteome</keyword>
<dbReference type="PRINTS" id="PR00313">
    <property type="entry name" value="CABNDNGRPT"/>
</dbReference>
<dbReference type="Pfam" id="PF08548">
    <property type="entry name" value="Peptidase_M10_C"/>
    <property type="match status" value="1"/>
</dbReference>
<proteinExistence type="inferred from homology"/>
<comment type="similarity">
    <text evidence="3">Belongs to the peptidase M10B family.</text>
</comment>
<dbReference type="InterPro" id="IPR018511">
    <property type="entry name" value="Hemolysin-typ_Ca-bd_CS"/>
</dbReference>
<evidence type="ECO:0000256" key="5">
    <source>
        <dbReference type="ARBA" id="ARBA00022737"/>
    </source>
</evidence>
<evidence type="ECO:0000256" key="1">
    <source>
        <dbReference type="ARBA" id="ARBA00001913"/>
    </source>
</evidence>
<dbReference type="Proteomes" id="UP000253345">
    <property type="component" value="Unassembled WGS sequence"/>
</dbReference>
<comment type="subcellular location">
    <subcellularLocation>
        <location evidence="2">Secreted</location>
    </subcellularLocation>
</comment>
<keyword evidence="4" id="KW-0964">Secreted</keyword>
<dbReference type="EMBL" id="QPJL01000006">
    <property type="protein sequence ID" value="RCW85090.1"/>
    <property type="molecule type" value="Genomic_DNA"/>
</dbReference>
<dbReference type="GO" id="GO:0005509">
    <property type="term" value="F:calcium ion binding"/>
    <property type="evidence" value="ECO:0007669"/>
    <property type="project" value="InterPro"/>
</dbReference>
<comment type="caution">
    <text evidence="8">The sequence shown here is derived from an EMBL/GenBank/DDBJ whole genome shotgun (WGS) entry which is preliminary data.</text>
</comment>
<evidence type="ECO:0000256" key="6">
    <source>
        <dbReference type="SAM" id="MobiDB-lite"/>
    </source>
</evidence>
<evidence type="ECO:0000259" key="7">
    <source>
        <dbReference type="SMART" id="SM00235"/>
    </source>
</evidence>
<dbReference type="InterPro" id="IPR050557">
    <property type="entry name" value="RTX_toxin/Mannuronan_C5-epim"/>
</dbReference>
<dbReference type="Gene3D" id="3.40.390.10">
    <property type="entry name" value="Collagenase (Catalytic Domain)"/>
    <property type="match status" value="1"/>
</dbReference>
<feature type="domain" description="Peptidase metallopeptidase" evidence="7">
    <location>
        <begin position="173"/>
        <end position="317"/>
    </location>
</feature>
<protein>
    <submittedName>
        <fullName evidence="8">Serralysin</fullName>
    </submittedName>
</protein>
<dbReference type="InterPro" id="IPR013858">
    <property type="entry name" value="Peptidase_M10B_C"/>
</dbReference>
<sequence length="751" mass="77907">MSLKPNLFNSPEQFTAPPQSEPANAHALRLEGADAAASRATTYSIAAGDTFNGTLTTSGDADWVRVTLQPGTYVVTLDGRGTADPLSDPFLRVMDAGGAQIAYDDDGGQGYNSRVVLNVTAPGTYYLEAGSYSGSYSGAYSLEIEKQAGSGMLSMDEIAKQLTDGFWETQGGARRAFDVEQGGTLNVDLSGLTNGGLALAKMALAAWESVLGITFDSDPEAGDPIHITFDDNASGAYSTSEVFGNQISSSFVNVGRDWLTTYGSGYNTYSYQTYIHEIGHALGLGHAGNYNGSATYGIDNSYLNDSWQASVMSYFSQTDNTAVNASLAFVASAMMADILAMQDLYGATTIRTGNNTYGELTNAGPSYEVIATLLRDSSRRDDITFTIFDQGGVDRLDMRMDSNDQRINLTPGAISSAYGLIGNISIVEGTMIEELLTGSGNDYVLSNSASNMIRGGAGSDTIYGFSGNDTLFGDQGADRLIGGAGNDVYFLDQSDIVSEAVDGGIDTVYSIMGYRLGAELENLNLSRGVARSGVGNQLDNNVIGNNAINVLQGLGGADTLFGSGGNDTLFGGNGDDWLNGGNGRDLLSGGAGNDIYSTDGQDVISEAAGGGTDTVRATTTLALAANVENLVMVGTGVQHGFGNALSNVLRGNAAANFLSGNDGSDTLTGGGGSDNFVFRSGGDIITDFADDVDTIRIDDAAWGGGARSVAQLLADATVVGGSIVFDFGNGNLLTVNGLTNVAALQNDLIVI</sequence>
<dbReference type="GO" id="GO:0008270">
    <property type="term" value="F:zinc ion binding"/>
    <property type="evidence" value="ECO:0007669"/>
    <property type="project" value="InterPro"/>
</dbReference>
<dbReference type="InterPro" id="IPR011049">
    <property type="entry name" value="Serralysin-like_metalloprot_C"/>
</dbReference>
<evidence type="ECO:0000256" key="3">
    <source>
        <dbReference type="ARBA" id="ARBA00009490"/>
    </source>
</evidence>
<dbReference type="AlphaFoldDB" id="A0A368YY07"/>
<evidence type="ECO:0000256" key="4">
    <source>
        <dbReference type="ARBA" id="ARBA00022525"/>
    </source>
</evidence>
<dbReference type="PANTHER" id="PTHR38340">
    <property type="entry name" value="S-LAYER PROTEIN"/>
    <property type="match status" value="1"/>
</dbReference>
<comment type="cofactor">
    <cofactor evidence="1">
        <name>Ca(2+)</name>
        <dbReference type="ChEBI" id="CHEBI:29108"/>
    </cofactor>
</comment>
<dbReference type="InterPro" id="IPR006026">
    <property type="entry name" value="Peptidase_Metallo"/>
</dbReference>
<reference evidence="8 9" key="1">
    <citation type="submission" date="2018-07" db="EMBL/GenBank/DDBJ databases">
        <title>Genomic Encyclopedia of Type Strains, Phase III (KMG-III): the genomes of soil and plant-associated and newly described type strains.</title>
        <authorList>
            <person name="Whitman W."/>
        </authorList>
    </citation>
    <scope>NUCLEOTIDE SEQUENCE [LARGE SCALE GENOMIC DNA]</scope>
    <source>
        <strain evidence="8 9">CECT 8525</strain>
    </source>
</reference>
<evidence type="ECO:0000313" key="8">
    <source>
        <dbReference type="EMBL" id="RCW85090.1"/>
    </source>
</evidence>
<dbReference type="PROSITE" id="PS00330">
    <property type="entry name" value="HEMOLYSIN_CALCIUM"/>
    <property type="match status" value="4"/>
</dbReference>
<name>A0A368YY07_9RHOB</name>
<dbReference type="GO" id="GO:0006508">
    <property type="term" value="P:proteolysis"/>
    <property type="evidence" value="ECO:0007669"/>
    <property type="project" value="InterPro"/>
</dbReference>
<organism evidence="8 9">
    <name type="scientific">Paracoccus lutimaris</name>
    <dbReference type="NCBI Taxonomy" id="1490030"/>
    <lineage>
        <taxon>Bacteria</taxon>
        <taxon>Pseudomonadati</taxon>
        <taxon>Pseudomonadota</taxon>
        <taxon>Alphaproteobacteria</taxon>
        <taxon>Rhodobacterales</taxon>
        <taxon>Paracoccaceae</taxon>
        <taxon>Paracoccus</taxon>
    </lineage>
</organism>
<dbReference type="SUPFAM" id="SSF51120">
    <property type="entry name" value="beta-Roll"/>
    <property type="match status" value="3"/>
</dbReference>
<dbReference type="Gene3D" id="2.60.120.380">
    <property type="match status" value="1"/>
</dbReference>
<dbReference type="SMART" id="SM00235">
    <property type="entry name" value="ZnMc"/>
    <property type="match status" value="1"/>
</dbReference>
<feature type="region of interest" description="Disordered" evidence="6">
    <location>
        <begin position="1"/>
        <end position="22"/>
    </location>
</feature>
<dbReference type="SUPFAM" id="SSF55486">
    <property type="entry name" value="Metalloproteases ('zincins'), catalytic domain"/>
    <property type="match status" value="1"/>
</dbReference>
<gene>
    <name evidence="8" type="ORF">DFP89_106108</name>
</gene>
<dbReference type="PANTHER" id="PTHR38340:SF1">
    <property type="entry name" value="S-LAYER PROTEIN"/>
    <property type="match status" value="1"/>
</dbReference>
<dbReference type="InterPro" id="IPR001343">
    <property type="entry name" value="Hemolysn_Ca-bd"/>
</dbReference>
<dbReference type="Gene3D" id="2.150.10.10">
    <property type="entry name" value="Serralysin-like metalloprotease, C-terminal"/>
    <property type="match status" value="3"/>
</dbReference>
<dbReference type="CDD" id="cd04277">
    <property type="entry name" value="ZnMc_serralysin_like"/>
    <property type="match status" value="1"/>
</dbReference>
<evidence type="ECO:0000256" key="2">
    <source>
        <dbReference type="ARBA" id="ARBA00004613"/>
    </source>
</evidence>
<dbReference type="OrthoDB" id="733404at2"/>
<dbReference type="RefSeq" id="WP_114348846.1">
    <property type="nucleotide sequence ID" value="NZ_QPJL01000006.1"/>
</dbReference>
<feature type="compositionally biased region" description="Polar residues" evidence="6">
    <location>
        <begin position="7"/>
        <end position="22"/>
    </location>
</feature>
<dbReference type="GO" id="GO:0005615">
    <property type="term" value="C:extracellular space"/>
    <property type="evidence" value="ECO:0007669"/>
    <property type="project" value="InterPro"/>
</dbReference>
<keyword evidence="5" id="KW-0677">Repeat</keyword>
<dbReference type="InterPro" id="IPR024079">
    <property type="entry name" value="MetalloPept_cat_dom_sf"/>
</dbReference>